<feature type="repeat" description="Solcar" evidence="5">
    <location>
        <begin position="206"/>
        <end position="297"/>
    </location>
</feature>
<organism evidence="7 8">
    <name type="scientific">Somion occarium</name>
    <dbReference type="NCBI Taxonomy" id="3059160"/>
    <lineage>
        <taxon>Eukaryota</taxon>
        <taxon>Fungi</taxon>
        <taxon>Dikarya</taxon>
        <taxon>Basidiomycota</taxon>
        <taxon>Agaricomycotina</taxon>
        <taxon>Agaricomycetes</taxon>
        <taxon>Polyporales</taxon>
        <taxon>Cerrenaceae</taxon>
        <taxon>Somion</taxon>
    </lineage>
</organism>
<dbReference type="InterPro" id="IPR018108">
    <property type="entry name" value="MCP_transmembrane"/>
</dbReference>
<dbReference type="PANTHER" id="PTHR46982:SF1">
    <property type="entry name" value="CITRATE_OXOGLUTARATE CARRIER PROTEIN"/>
    <property type="match status" value="1"/>
</dbReference>
<sequence length="301" mass="32510">MAIEKEPGQKGVNWSNIAVGGIMNMFEVTTLGQPLEVLKTQMAANRQQTMLQAVQTVWSRGGVTGFYQGLIPWAWIEASTKGAVLLFTASEIETKTVAMGLNPAAAGLLGGMGGGIAQAYATMGFCTCMKTAEITRHKQAASGIKPPSTWAVFADIYRREGIRGINKGVNAVAVRQCTNWGSRMGFARLAETWIRKVKGKGENDKLSALEKIASSTVGGALATWNQPIEVVRVEMQSMSKAVANSNRPAKLTILNTLAFIYKENGIKGLYRGVTPRIGLGIWQTICMVSFADYVKAWVKAK</sequence>
<evidence type="ECO:0000313" key="8">
    <source>
        <dbReference type="Proteomes" id="UP001497453"/>
    </source>
</evidence>
<comment type="subcellular location">
    <subcellularLocation>
        <location evidence="1">Membrane</location>
        <topology evidence="1">Multi-pass membrane protein</topology>
    </subcellularLocation>
</comment>
<keyword evidence="4 5" id="KW-0472">Membrane</keyword>
<accession>A0ABP1CLJ3</accession>
<evidence type="ECO:0000256" key="4">
    <source>
        <dbReference type="ARBA" id="ARBA00023136"/>
    </source>
</evidence>
<evidence type="ECO:0000256" key="1">
    <source>
        <dbReference type="ARBA" id="ARBA00004141"/>
    </source>
</evidence>
<evidence type="ECO:0000256" key="6">
    <source>
        <dbReference type="RuleBase" id="RU000488"/>
    </source>
</evidence>
<feature type="repeat" description="Solcar" evidence="5">
    <location>
        <begin position="12"/>
        <end position="95"/>
    </location>
</feature>
<dbReference type="InterPro" id="IPR053017">
    <property type="entry name" value="Mito_Cit/Oxoglu_Carrier"/>
</dbReference>
<dbReference type="PROSITE" id="PS50920">
    <property type="entry name" value="SOLCAR"/>
    <property type="match status" value="2"/>
</dbReference>
<gene>
    <name evidence="7" type="ORF">GFSPODELE1_LOCUS784</name>
</gene>
<reference evidence="8" key="1">
    <citation type="submission" date="2024-04" db="EMBL/GenBank/DDBJ databases">
        <authorList>
            <person name="Shaw F."/>
            <person name="Minotto A."/>
        </authorList>
    </citation>
    <scope>NUCLEOTIDE SEQUENCE [LARGE SCALE GENOMIC DNA]</scope>
</reference>
<dbReference type="Gene3D" id="1.50.40.10">
    <property type="entry name" value="Mitochondrial carrier domain"/>
    <property type="match status" value="1"/>
</dbReference>
<evidence type="ECO:0008006" key="9">
    <source>
        <dbReference type="Google" id="ProtNLM"/>
    </source>
</evidence>
<name>A0ABP1CLJ3_9APHY</name>
<dbReference type="Proteomes" id="UP001497453">
    <property type="component" value="Chromosome 1"/>
</dbReference>
<dbReference type="EMBL" id="OZ037944">
    <property type="protein sequence ID" value="CAL1695519.1"/>
    <property type="molecule type" value="Genomic_DNA"/>
</dbReference>
<keyword evidence="3" id="KW-1133">Transmembrane helix</keyword>
<evidence type="ECO:0000256" key="2">
    <source>
        <dbReference type="ARBA" id="ARBA00022692"/>
    </source>
</evidence>
<proteinExistence type="inferred from homology"/>
<dbReference type="InterPro" id="IPR023395">
    <property type="entry name" value="MCP_dom_sf"/>
</dbReference>
<keyword evidence="2 5" id="KW-0812">Transmembrane</keyword>
<keyword evidence="6" id="KW-0813">Transport</keyword>
<dbReference type="PANTHER" id="PTHR46982">
    <property type="entry name" value="CITRATE/OXOGLUTARATE CARRIER PROTEIN"/>
    <property type="match status" value="1"/>
</dbReference>
<evidence type="ECO:0000313" key="7">
    <source>
        <dbReference type="EMBL" id="CAL1695519.1"/>
    </source>
</evidence>
<dbReference type="SUPFAM" id="SSF103506">
    <property type="entry name" value="Mitochondrial carrier"/>
    <property type="match status" value="1"/>
</dbReference>
<protein>
    <recommendedName>
        <fullName evidence="9">Mitochondrial carrier</fullName>
    </recommendedName>
</protein>
<comment type="similarity">
    <text evidence="6">Belongs to the mitochondrial carrier (TC 2.A.29) family.</text>
</comment>
<dbReference type="Pfam" id="PF00153">
    <property type="entry name" value="Mito_carr"/>
    <property type="match status" value="3"/>
</dbReference>
<evidence type="ECO:0000256" key="5">
    <source>
        <dbReference type="PROSITE-ProRule" id="PRU00282"/>
    </source>
</evidence>
<evidence type="ECO:0000256" key="3">
    <source>
        <dbReference type="ARBA" id="ARBA00022989"/>
    </source>
</evidence>
<keyword evidence="8" id="KW-1185">Reference proteome</keyword>